<accession>A0A834KZ05</accession>
<protein>
    <submittedName>
        <fullName evidence="1">Uncharacterized protein</fullName>
    </submittedName>
</protein>
<evidence type="ECO:0000313" key="1">
    <source>
        <dbReference type="EMBL" id="KAF7412741.1"/>
    </source>
</evidence>
<dbReference type="Proteomes" id="UP000614350">
    <property type="component" value="Unassembled WGS sequence"/>
</dbReference>
<reference evidence="1" key="1">
    <citation type="journal article" date="2020" name="G3 (Bethesda)">
        <title>High-Quality Assemblies for Three Invasive Social Wasps from the &lt;i&gt;Vespula&lt;/i&gt; Genus.</title>
        <authorList>
            <person name="Harrop T.W.R."/>
            <person name="Guhlin J."/>
            <person name="McLaughlin G.M."/>
            <person name="Permina E."/>
            <person name="Stockwell P."/>
            <person name="Gilligan J."/>
            <person name="Le Lec M.F."/>
            <person name="Gruber M.A.M."/>
            <person name="Quinn O."/>
            <person name="Lovegrove M."/>
            <person name="Duncan E.J."/>
            <person name="Remnant E.J."/>
            <person name="Van Eeckhoven J."/>
            <person name="Graham B."/>
            <person name="Knapp R.A."/>
            <person name="Langford K.W."/>
            <person name="Kronenberg Z."/>
            <person name="Press M.O."/>
            <person name="Eacker S.M."/>
            <person name="Wilson-Rankin E.E."/>
            <person name="Purcell J."/>
            <person name="Lester P.J."/>
            <person name="Dearden P.K."/>
        </authorList>
    </citation>
    <scope>NUCLEOTIDE SEQUENCE</scope>
    <source>
        <strain evidence="1">Marl-1</strain>
    </source>
</reference>
<sequence length="81" mass="9311">MGLKEQGEVTKEKGKGMDGRILFLKVTPKKVSQRGPRGDNIFKQQILSSDNFKSPFSILEFVRSDLQNLIMPFLNLNWTIR</sequence>
<keyword evidence="2" id="KW-1185">Reference proteome</keyword>
<gene>
    <name evidence="1" type="ORF">HZH66_001637</name>
</gene>
<proteinExistence type="predicted"/>
<name>A0A834KZ05_VESVU</name>
<dbReference type="EMBL" id="JACSEA010000001">
    <property type="protein sequence ID" value="KAF7412741.1"/>
    <property type="molecule type" value="Genomic_DNA"/>
</dbReference>
<evidence type="ECO:0000313" key="2">
    <source>
        <dbReference type="Proteomes" id="UP000614350"/>
    </source>
</evidence>
<comment type="caution">
    <text evidence="1">The sequence shown here is derived from an EMBL/GenBank/DDBJ whole genome shotgun (WGS) entry which is preliminary data.</text>
</comment>
<organism evidence="1 2">
    <name type="scientific">Vespula vulgaris</name>
    <name type="common">Yellow jacket</name>
    <name type="synonym">Wasp</name>
    <dbReference type="NCBI Taxonomy" id="7454"/>
    <lineage>
        <taxon>Eukaryota</taxon>
        <taxon>Metazoa</taxon>
        <taxon>Ecdysozoa</taxon>
        <taxon>Arthropoda</taxon>
        <taxon>Hexapoda</taxon>
        <taxon>Insecta</taxon>
        <taxon>Pterygota</taxon>
        <taxon>Neoptera</taxon>
        <taxon>Endopterygota</taxon>
        <taxon>Hymenoptera</taxon>
        <taxon>Apocrita</taxon>
        <taxon>Aculeata</taxon>
        <taxon>Vespoidea</taxon>
        <taxon>Vespidae</taxon>
        <taxon>Vespinae</taxon>
        <taxon>Vespula</taxon>
    </lineage>
</organism>
<dbReference type="AlphaFoldDB" id="A0A834KZ05"/>